<gene>
    <name evidence="1" type="primary">fliB</name>
    <name evidence="1" type="ordered locus">Curi_c02480</name>
</gene>
<name>K0AU12_GOTA9</name>
<sequence>MSYKKRNVLQPEYMKSFSCIGQECEDSCCIGWRVDLDKETYLKYKKVQDKDLKSIFDKMVNRKHNEKNDISHGKIRMKSDGKCPFLDEQSLCYIHSKLGEDYLSNTCALYPRYLNKVDGKFERSSTVSCPEIARLVLLNLDGIGFEQIEEDADIRIKIHNVFDTEGHLYLNRPQRYFWEIRLFGLSLLQNRDYNLGERLIILGMVYKKLEELSTSNLSKDIPDFLTKMNEIIESGSLKKELEKIPTNTQIQMRLAKELTDRKVVQGIMSNRYLECLKETLLGIGYIEGEDLKKVIQKYDENYSKYLASYLEEKEYILENYLVNEYFKELMPFGSYKSIWDSYIFLCVLYSMVKLHLIGMAGYNDGLNDDITIKLIQSFSKVVLHNSAYIQGIIKLLKDNGYDSLAYMSILVKN</sequence>
<dbReference type="PATRIC" id="fig|1128398.3.peg.256"/>
<keyword evidence="1" id="KW-0808">Transferase</keyword>
<dbReference type="eggNOG" id="COG0727">
    <property type="taxonomic scope" value="Bacteria"/>
</dbReference>
<dbReference type="HOGENOM" id="CLU_051643_1_0_9"/>
<reference evidence="1 2" key="1">
    <citation type="journal article" date="2012" name="PLoS ONE">
        <title>The purine-utilizing bacterium Clostridium acidurici 9a: a genome-guided metabolic reconsideration.</title>
        <authorList>
            <person name="Hartwich K."/>
            <person name="Poehlein A."/>
            <person name="Daniel R."/>
        </authorList>
    </citation>
    <scope>NUCLEOTIDE SEQUENCE [LARGE SCALE GENOMIC DNA]</scope>
    <source>
        <strain evidence="2">ATCC 7906 / DSM 604 / BCRC 14475 / CIP 104303 / KCTC 5404 / NCIMB 10678 / 9a</strain>
    </source>
</reference>
<dbReference type="STRING" id="1128398.Curi_c02480"/>
<keyword evidence="1" id="KW-0282">Flagellum</keyword>
<dbReference type="OrthoDB" id="86584at2"/>
<accession>K0AU12</accession>
<protein>
    <submittedName>
        <fullName evidence="1">Flagellin lysine-N-methylase FliB</fullName>
        <ecNumber evidence="1">2.1.1.-</ecNumber>
    </submittedName>
</protein>
<dbReference type="KEGG" id="cad:Curi_c02480"/>
<dbReference type="EMBL" id="CP003326">
    <property type="protein sequence ID" value="AFS77328.1"/>
    <property type="molecule type" value="Genomic_DNA"/>
</dbReference>
<dbReference type="EC" id="2.1.1.-" evidence="1"/>
<proteinExistence type="predicted"/>
<dbReference type="RefSeq" id="WP_014966465.1">
    <property type="nucleotide sequence ID" value="NC_018664.1"/>
</dbReference>
<dbReference type="GO" id="GO:0008168">
    <property type="term" value="F:methyltransferase activity"/>
    <property type="evidence" value="ECO:0007669"/>
    <property type="project" value="UniProtKB-KW"/>
</dbReference>
<dbReference type="Proteomes" id="UP000006094">
    <property type="component" value="Chromosome"/>
</dbReference>
<dbReference type="AlphaFoldDB" id="K0AU12"/>
<organism evidence="1 2">
    <name type="scientific">Gottschalkia acidurici (strain ATCC 7906 / DSM 604 / BCRC 14475 / CIP 104303 / KCTC 5404 / NCIMB 10678 / 9a)</name>
    <name type="common">Clostridium acidurici</name>
    <dbReference type="NCBI Taxonomy" id="1128398"/>
    <lineage>
        <taxon>Bacteria</taxon>
        <taxon>Bacillati</taxon>
        <taxon>Bacillota</taxon>
        <taxon>Tissierellia</taxon>
        <taxon>Tissierellales</taxon>
        <taxon>Gottschalkiaceae</taxon>
        <taxon>Gottschalkia</taxon>
    </lineage>
</organism>
<keyword evidence="1" id="KW-0489">Methyltransferase</keyword>
<keyword evidence="2" id="KW-1185">Reference proteome</keyword>
<dbReference type="NCBIfam" id="NF038110">
    <property type="entry name" value="Lys_methyl_FliB"/>
    <property type="match status" value="1"/>
</dbReference>
<evidence type="ECO:0000313" key="1">
    <source>
        <dbReference type="EMBL" id="AFS77328.1"/>
    </source>
</evidence>
<evidence type="ECO:0000313" key="2">
    <source>
        <dbReference type="Proteomes" id="UP000006094"/>
    </source>
</evidence>
<keyword evidence="1" id="KW-0969">Cilium</keyword>
<dbReference type="GO" id="GO:0032259">
    <property type="term" value="P:methylation"/>
    <property type="evidence" value="ECO:0007669"/>
    <property type="project" value="UniProtKB-KW"/>
</dbReference>
<keyword evidence="1" id="KW-0966">Cell projection</keyword>